<dbReference type="PIRSF" id="PIRSF003078">
    <property type="entry name" value="GidB"/>
    <property type="match status" value="1"/>
</dbReference>
<dbReference type="HAMAP" id="MF_00074">
    <property type="entry name" value="16SrRNA_methyltr_G"/>
    <property type="match status" value="1"/>
</dbReference>
<keyword evidence="3 6" id="KW-0489">Methyltransferase</keyword>
<dbReference type="SUPFAM" id="SSF53335">
    <property type="entry name" value="S-adenosyl-L-methionine-dependent methyltransferases"/>
    <property type="match status" value="1"/>
</dbReference>
<feature type="binding site" evidence="6">
    <location>
        <position position="57"/>
    </location>
    <ligand>
        <name>S-adenosyl-L-methionine</name>
        <dbReference type="ChEBI" id="CHEBI:59789"/>
    </ligand>
</feature>
<keyword evidence="5 6" id="KW-0949">S-adenosyl-L-methionine</keyword>
<dbReference type="PANTHER" id="PTHR31760:SF0">
    <property type="entry name" value="S-ADENOSYL-L-METHIONINE-DEPENDENT METHYLTRANSFERASES SUPERFAMILY PROTEIN"/>
    <property type="match status" value="1"/>
</dbReference>
<evidence type="ECO:0000313" key="7">
    <source>
        <dbReference type="EMBL" id="MBO8406851.1"/>
    </source>
</evidence>
<feature type="binding site" evidence="6">
    <location>
        <begin position="106"/>
        <end position="107"/>
    </location>
    <ligand>
        <name>S-adenosyl-L-methionine</name>
        <dbReference type="ChEBI" id="CHEBI:59789"/>
    </ligand>
</feature>
<dbReference type="EMBL" id="JADINE010000002">
    <property type="protein sequence ID" value="MBO8406851.1"/>
    <property type="molecule type" value="Genomic_DNA"/>
</dbReference>
<dbReference type="InterPro" id="IPR029063">
    <property type="entry name" value="SAM-dependent_MTases_sf"/>
</dbReference>
<name>A0A940DBI4_9PROT</name>
<dbReference type="PANTHER" id="PTHR31760">
    <property type="entry name" value="S-ADENOSYL-L-METHIONINE-DEPENDENT METHYLTRANSFERASES SUPERFAMILY PROTEIN"/>
    <property type="match status" value="1"/>
</dbReference>
<keyword evidence="4 6" id="KW-0808">Transferase</keyword>
<keyword evidence="1 6" id="KW-0963">Cytoplasm</keyword>
<sequence length="185" mass="20653">MNNKAKFVRYAEMLREWSGRMNLVAPSTLANIETRHFADSAQLATVLPSDVPIVDLGSGAGFPGVVLAILGWRVTCIESIGKKVSFLTAVKQELGLDNLTIYHGRVENYVATLPRDRETIFTARAFAPLIKILDYVGKTNYRLFLLKGREIPAEISTAKRKYKFTYELIPSKTGDGFITIIKKGR</sequence>
<comment type="subcellular location">
    <subcellularLocation>
        <location evidence="6">Cytoplasm</location>
    </subcellularLocation>
</comment>
<dbReference type="Gene3D" id="3.40.50.150">
    <property type="entry name" value="Vaccinia Virus protein VP39"/>
    <property type="match status" value="1"/>
</dbReference>
<comment type="catalytic activity">
    <reaction evidence="6">
        <text>guanosine(527) in 16S rRNA + S-adenosyl-L-methionine = N(7)-methylguanosine(527) in 16S rRNA + S-adenosyl-L-homocysteine</text>
        <dbReference type="Rhea" id="RHEA:42732"/>
        <dbReference type="Rhea" id="RHEA-COMP:10209"/>
        <dbReference type="Rhea" id="RHEA-COMP:10210"/>
        <dbReference type="ChEBI" id="CHEBI:57856"/>
        <dbReference type="ChEBI" id="CHEBI:59789"/>
        <dbReference type="ChEBI" id="CHEBI:74269"/>
        <dbReference type="ChEBI" id="CHEBI:74480"/>
        <dbReference type="EC" id="2.1.1.170"/>
    </reaction>
</comment>
<comment type="similarity">
    <text evidence="6">Belongs to the methyltransferase superfamily. RNA methyltransferase RsmG family.</text>
</comment>
<dbReference type="GO" id="GO:0005829">
    <property type="term" value="C:cytosol"/>
    <property type="evidence" value="ECO:0007669"/>
    <property type="project" value="TreeGrafter"/>
</dbReference>
<feature type="binding site" evidence="6">
    <location>
        <position position="62"/>
    </location>
    <ligand>
        <name>S-adenosyl-L-methionine</name>
        <dbReference type="ChEBI" id="CHEBI:59789"/>
    </ligand>
</feature>
<feature type="binding site" evidence="6">
    <location>
        <position position="124"/>
    </location>
    <ligand>
        <name>S-adenosyl-L-methionine</name>
        <dbReference type="ChEBI" id="CHEBI:59789"/>
    </ligand>
</feature>
<dbReference type="InterPro" id="IPR003682">
    <property type="entry name" value="rRNA_ssu_MeTfrase_G"/>
</dbReference>
<dbReference type="GO" id="GO:0070043">
    <property type="term" value="F:rRNA (guanine-N7-)-methyltransferase activity"/>
    <property type="evidence" value="ECO:0007669"/>
    <property type="project" value="UniProtKB-UniRule"/>
</dbReference>
<dbReference type="AlphaFoldDB" id="A0A940DBI4"/>
<dbReference type="Proteomes" id="UP000721442">
    <property type="component" value="Unassembled WGS sequence"/>
</dbReference>
<comment type="caution">
    <text evidence="6">Lacks conserved residue(s) required for the propagation of feature annotation.</text>
</comment>
<accession>A0A940DBI4</accession>
<keyword evidence="2 6" id="KW-0698">rRNA processing</keyword>
<comment type="caution">
    <text evidence="7">The sequence shown here is derived from an EMBL/GenBank/DDBJ whole genome shotgun (WGS) entry which is preliminary data.</text>
</comment>
<comment type="function">
    <text evidence="6">Specifically methylates the N7 position of guanine in position 527 of 16S rRNA.</text>
</comment>
<dbReference type="Pfam" id="PF02527">
    <property type="entry name" value="GidB"/>
    <property type="match status" value="1"/>
</dbReference>
<dbReference type="NCBIfam" id="TIGR00138">
    <property type="entry name" value="rsmG_gidB"/>
    <property type="match status" value="1"/>
</dbReference>
<evidence type="ECO:0000256" key="5">
    <source>
        <dbReference type="ARBA" id="ARBA00022691"/>
    </source>
</evidence>
<dbReference type="EC" id="2.1.1.170" evidence="6"/>
<evidence type="ECO:0000256" key="1">
    <source>
        <dbReference type="ARBA" id="ARBA00022490"/>
    </source>
</evidence>
<evidence type="ECO:0000313" key="8">
    <source>
        <dbReference type="Proteomes" id="UP000721442"/>
    </source>
</evidence>
<evidence type="ECO:0000256" key="4">
    <source>
        <dbReference type="ARBA" id="ARBA00022679"/>
    </source>
</evidence>
<gene>
    <name evidence="6 7" type="primary">rsmG</name>
    <name evidence="7" type="ORF">IAC77_00095</name>
</gene>
<evidence type="ECO:0000256" key="3">
    <source>
        <dbReference type="ARBA" id="ARBA00022603"/>
    </source>
</evidence>
<organism evidence="7 8">
    <name type="scientific">Candidatus Enterousia excrementavium</name>
    <dbReference type="NCBI Taxonomy" id="2840789"/>
    <lineage>
        <taxon>Bacteria</taxon>
        <taxon>Pseudomonadati</taxon>
        <taxon>Pseudomonadota</taxon>
        <taxon>Alphaproteobacteria</taxon>
        <taxon>Candidatus Enterousia</taxon>
    </lineage>
</organism>
<evidence type="ECO:0000256" key="6">
    <source>
        <dbReference type="HAMAP-Rule" id="MF_00074"/>
    </source>
</evidence>
<reference evidence="7" key="1">
    <citation type="submission" date="2020-10" db="EMBL/GenBank/DDBJ databases">
        <authorList>
            <person name="Gilroy R."/>
        </authorList>
    </citation>
    <scope>NUCLEOTIDE SEQUENCE</scope>
    <source>
        <strain evidence="7">B1-16210</strain>
    </source>
</reference>
<evidence type="ECO:0000256" key="2">
    <source>
        <dbReference type="ARBA" id="ARBA00022552"/>
    </source>
</evidence>
<proteinExistence type="inferred from homology"/>
<reference evidence="7" key="2">
    <citation type="journal article" date="2021" name="PeerJ">
        <title>Extensive microbial diversity within the chicken gut microbiome revealed by metagenomics and culture.</title>
        <authorList>
            <person name="Gilroy R."/>
            <person name="Ravi A."/>
            <person name="Getino M."/>
            <person name="Pursley I."/>
            <person name="Horton D.L."/>
            <person name="Alikhan N.F."/>
            <person name="Baker D."/>
            <person name="Gharbi K."/>
            <person name="Hall N."/>
            <person name="Watson M."/>
            <person name="Adriaenssens E.M."/>
            <person name="Foster-Nyarko E."/>
            <person name="Jarju S."/>
            <person name="Secka A."/>
            <person name="Antonio M."/>
            <person name="Oren A."/>
            <person name="Chaudhuri R.R."/>
            <person name="La Ragione R."/>
            <person name="Hildebrand F."/>
            <person name="Pallen M.J."/>
        </authorList>
    </citation>
    <scope>NUCLEOTIDE SEQUENCE</scope>
    <source>
        <strain evidence="7">B1-16210</strain>
    </source>
</reference>
<protein>
    <recommendedName>
        <fullName evidence="6">Ribosomal RNA small subunit methyltransferase G</fullName>
        <ecNumber evidence="6">2.1.1.170</ecNumber>
    </recommendedName>
    <alternativeName>
        <fullName evidence="6">16S rRNA 7-methylguanosine methyltransferase</fullName>
        <shortName evidence="6">16S rRNA m7G methyltransferase</shortName>
    </alternativeName>
</protein>